<evidence type="ECO:0000256" key="2">
    <source>
        <dbReference type="SAM" id="MobiDB-lite"/>
    </source>
</evidence>
<keyword evidence="4" id="KW-0695">RNA-directed DNA polymerase</keyword>
<keyword evidence="5" id="KW-1185">Reference proteome</keyword>
<evidence type="ECO:0000256" key="1">
    <source>
        <dbReference type="SAM" id="Coils"/>
    </source>
</evidence>
<evidence type="ECO:0000313" key="5">
    <source>
        <dbReference type="Proteomes" id="UP001151760"/>
    </source>
</evidence>
<dbReference type="GO" id="GO:0003964">
    <property type="term" value="F:RNA-directed DNA polymerase activity"/>
    <property type="evidence" value="ECO:0007669"/>
    <property type="project" value="UniProtKB-KW"/>
</dbReference>
<dbReference type="EMBL" id="BQNB010017053">
    <property type="protein sequence ID" value="GJT58831.1"/>
    <property type="molecule type" value="Genomic_DNA"/>
</dbReference>
<gene>
    <name evidence="4" type="ORF">Tco_1002364</name>
</gene>
<dbReference type="InterPro" id="IPR005162">
    <property type="entry name" value="Retrotrans_gag_dom"/>
</dbReference>
<feature type="coiled-coil region" evidence="1">
    <location>
        <begin position="20"/>
        <end position="47"/>
    </location>
</feature>
<accession>A0ABQ5F626</accession>
<organism evidence="4 5">
    <name type="scientific">Tanacetum coccineum</name>
    <dbReference type="NCBI Taxonomy" id="301880"/>
    <lineage>
        <taxon>Eukaryota</taxon>
        <taxon>Viridiplantae</taxon>
        <taxon>Streptophyta</taxon>
        <taxon>Embryophyta</taxon>
        <taxon>Tracheophyta</taxon>
        <taxon>Spermatophyta</taxon>
        <taxon>Magnoliopsida</taxon>
        <taxon>eudicotyledons</taxon>
        <taxon>Gunneridae</taxon>
        <taxon>Pentapetalae</taxon>
        <taxon>asterids</taxon>
        <taxon>campanulids</taxon>
        <taxon>Asterales</taxon>
        <taxon>Asteraceae</taxon>
        <taxon>Asteroideae</taxon>
        <taxon>Anthemideae</taxon>
        <taxon>Anthemidinae</taxon>
        <taxon>Tanacetum</taxon>
    </lineage>
</organism>
<protein>
    <submittedName>
        <fullName evidence="4">Reverse transcriptase domain-containing protein</fullName>
    </submittedName>
</protein>
<proteinExistence type="predicted"/>
<reference evidence="4" key="2">
    <citation type="submission" date="2022-01" db="EMBL/GenBank/DDBJ databases">
        <authorList>
            <person name="Yamashiro T."/>
            <person name="Shiraishi A."/>
            <person name="Satake H."/>
            <person name="Nakayama K."/>
        </authorList>
    </citation>
    <scope>NUCLEOTIDE SEQUENCE</scope>
</reference>
<feature type="domain" description="Retrotransposon gag" evidence="3">
    <location>
        <begin position="208"/>
        <end position="299"/>
    </location>
</feature>
<evidence type="ECO:0000259" key="3">
    <source>
        <dbReference type="Pfam" id="PF03732"/>
    </source>
</evidence>
<reference evidence="4" key="1">
    <citation type="journal article" date="2022" name="Int. J. Mol. Sci.">
        <title>Draft Genome of Tanacetum Coccineum: Genomic Comparison of Closely Related Tanacetum-Family Plants.</title>
        <authorList>
            <person name="Yamashiro T."/>
            <person name="Shiraishi A."/>
            <person name="Nakayama K."/>
            <person name="Satake H."/>
        </authorList>
    </citation>
    <scope>NUCLEOTIDE SEQUENCE</scope>
</reference>
<dbReference type="PANTHER" id="PTHR33223:SF11">
    <property type="entry name" value="ELEMENT PROTEIN, PUTATIVE-RELATED"/>
    <property type="match status" value="1"/>
</dbReference>
<evidence type="ECO:0000313" key="4">
    <source>
        <dbReference type="EMBL" id="GJT58831.1"/>
    </source>
</evidence>
<keyword evidence="1" id="KW-0175">Coiled coil</keyword>
<name>A0ABQ5F626_9ASTR</name>
<dbReference type="Proteomes" id="UP001151760">
    <property type="component" value="Unassembled WGS sequence"/>
</dbReference>
<feature type="region of interest" description="Disordered" evidence="2">
    <location>
        <begin position="77"/>
        <end position="98"/>
    </location>
</feature>
<dbReference type="Pfam" id="PF03732">
    <property type="entry name" value="Retrotrans_gag"/>
    <property type="match status" value="1"/>
</dbReference>
<keyword evidence="4" id="KW-0548">Nucleotidyltransferase</keyword>
<comment type="caution">
    <text evidence="4">The sequence shown here is derived from an EMBL/GenBank/DDBJ whole genome shotgun (WGS) entry which is preliminary data.</text>
</comment>
<keyword evidence="4" id="KW-0808">Transferase</keyword>
<dbReference type="PANTHER" id="PTHR33223">
    <property type="entry name" value="CCHC-TYPE DOMAIN-CONTAINING PROTEIN"/>
    <property type="match status" value="1"/>
</dbReference>
<sequence length="369" mass="42586">MDASGCVIDFSFINLDDNGAVDMNGTMDNLEERIVNLEMVFAYLKNKKMLERQENNPNKESPSSDDTADEDIVEFEVASKSKSSTSKPKKDSSRRHLKTLSLDELRSPDFNLFSDQEYSKEEVAETMAETMEQYMSKTQARYGSGVTRPKTKEKDNFELKGQFLKELRTNTFSGLYHEDANEHIKKVLKIVDLFYILNITINQVMLRAFPMYLTGAASHWLRNEPTGSIATWDGLKTKSLNKYCPPARTTKKMEEINNFQQEPDENLYKAWERFKEFLMKCPQYYLTEMQEVILFYNGLGIPTRQILDLRGAIPSKTVADAKIAIQEMAEYSQKWHNRTYRLRSTETSDGLAAIHAQLNNFGREIKKSE</sequence>